<accession>K1U3N7</accession>
<name>K1U3N7_9ZZZZ</name>
<comment type="caution">
    <text evidence="1">The sequence shown here is derived from an EMBL/GenBank/DDBJ whole genome shotgun (WGS) entry which is preliminary data.</text>
</comment>
<evidence type="ECO:0000313" key="1">
    <source>
        <dbReference type="EMBL" id="EKC74504.1"/>
    </source>
</evidence>
<dbReference type="EMBL" id="AJWZ01001198">
    <property type="protein sequence ID" value="EKC74504.1"/>
    <property type="molecule type" value="Genomic_DNA"/>
</dbReference>
<dbReference type="AlphaFoldDB" id="K1U3N7"/>
<dbReference type="CDD" id="cd00118">
    <property type="entry name" value="LysM"/>
    <property type="match status" value="1"/>
</dbReference>
<gene>
    <name evidence="1" type="ORF">OBE_01838</name>
</gene>
<proteinExistence type="predicted"/>
<protein>
    <submittedName>
        <fullName evidence="1">LysM domain protein</fullName>
    </submittedName>
</protein>
<organism evidence="1">
    <name type="scientific">human gut metagenome</name>
    <dbReference type="NCBI Taxonomy" id="408170"/>
    <lineage>
        <taxon>unclassified sequences</taxon>
        <taxon>metagenomes</taxon>
        <taxon>organismal metagenomes</taxon>
    </lineage>
</organism>
<dbReference type="InterPro" id="IPR018392">
    <property type="entry name" value="LysM"/>
</dbReference>
<sequence length="106" mass="11914">MIDSFTVTEKGGDVGTIYYSLALKEYKEIKVRKLKTKITINAQTVAVGTKTNRVDNTVGSATYVVKDNDSLYSIAYYQLGDGQRYKELYEYNKSTIDAANKSEKGY</sequence>
<reference evidence="1" key="1">
    <citation type="journal article" date="2013" name="Environ. Microbiol.">
        <title>Microbiota from the distal guts of lean and obese adolescents exhibit partial functional redundancy besides clear differences in community structure.</title>
        <authorList>
            <person name="Ferrer M."/>
            <person name="Ruiz A."/>
            <person name="Lanza F."/>
            <person name="Haange S.B."/>
            <person name="Oberbach A."/>
            <person name="Till H."/>
            <person name="Bargiela R."/>
            <person name="Campoy C."/>
            <person name="Segura M.T."/>
            <person name="Richter M."/>
            <person name="von Bergen M."/>
            <person name="Seifert J."/>
            <person name="Suarez A."/>
        </authorList>
    </citation>
    <scope>NUCLEOTIDE SEQUENCE</scope>
</reference>